<evidence type="ECO:0000256" key="2">
    <source>
        <dbReference type="ARBA" id="ARBA00022475"/>
    </source>
</evidence>
<comment type="subcellular location">
    <subcellularLocation>
        <location evidence="1">Cell membrane</location>
        <topology evidence="1">Multi-pass membrane protein</topology>
    </subcellularLocation>
</comment>
<feature type="domain" description="MacB-like periplasmic core" evidence="8">
    <location>
        <begin position="20"/>
        <end position="250"/>
    </location>
</feature>
<keyword evidence="4 6" id="KW-1133">Transmembrane helix</keyword>
<evidence type="ECO:0000256" key="4">
    <source>
        <dbReference type="ARBA" id="ARBA00022989"/>
    </source>
</evidence>
<keyword evidence="3 6" id="KW-0812">Transmembrane</keyword>
<proteinExistence type="predicted"/>
<feature type="transmembrane region" description="Helical" evidence="6">
    <location>
        <begin position="777"/>
        <end position="797"/>
    </location>
</feature>
<dbReference type="EMBL" id="JBHSAS010000006">
    <property type="protein sequence ID" value="MFC4026513.1"/>
    <property type="molecule type" value="Genomic_DNA"/>
</dbReference>
<organism evidence="9 10">
    <name type="scientific">Zunongwangia endophytica</name>
    <dbReference type="NCBI Taxonomy" id="1808945"/>
    <lineage>
        <taxon>Bacteria</taxon>
        <taxon>Pseudomonadati</taxon>
        <taxon>Bacteroidota</taxon>
        <taxon>Flavobacteriia</taxon>
        <taxon>Flavobacteriales</taxon>
        <taxon>Flavobacteriaceae</taxon>
        <taxon>Zunongwangia</taxon>
    </lineage>
</organism>
<dbReference type="Proteomes" id="UP001595793">
    <property type="component" value="Unassembled WGS sequence"/>
</dbReference>
<feature type="domain" description="MacB-like periplasmic core" evidence="8">
    <location>
        <begin position="441"/>
        <end position="634"/>
    </location>
</feature>
<dbReference type="InterPro" id="IPR050250">
    <property type="entry name" value="Macrolide_Exporter_MacB"/>
</dbReference>
<evidence type="ECO:0000256" key="5">
    <source>
        <dbReference type="ARBA" id="ARBA00023136"/>
    </source>
</evidence>
<dbReference type="InterPro" id="IPR025857">
    <property type="entry name" value="MacB_PCD"/>
</dbReference>
<evidence type="ECO:0000256" key="6">
    <source>
        <dbReference type="SAM" id="Phobius"/>
    </source>
</evidence>
<dbReference type="Pfam" id="PF12704">
    <property type="entry name" value="MacB_PCD"/>
    <property type="match status" value="2"/>
</dbReference>
<keyword evidence="2" id="KW-1003">Cell membrane</keyword>
<feature type="transmembrane region" description="Helical" evidence="6">
    <location>
        <begin position="297"/>
        <end position="319"/>
    </location>
</feature>
<feature type="transmembrane region" description="Helical" evidence="6">
    <location>
        <begin position="348"/>
        <end position="371"/>
    </location>
</feature>
<gene>
    <name evidence="9" type="ORF">ACFOS1_03790</name>
</gene>
<feature type="domain" description="ABC3 transporter permease C-terminal" evidence="7">
    <location>
        <begin position="696"/>
        <end position="807"/>
    </location>
</feature>
<protein>
    <submittedName>
        <fullName evidence="9">FtsX-like permease family protein</fullName>
    </submittedName>
</protein>
<feature type="transmembrane region" description="Helical" evidence="6">
    <location>
        <begin position="735"/>
        <end position="757"/>
    </location>
</feature>
<dbReference type="RefSeq" id="WP_290236129.1">
    <property type="nucleotide sequence ID" value="NZ_JAUFPZ010000002.1"/>
</dbReference>
<reference evidence="10" key="1">
    <citation type="journal article" date="2019" name="Int. J. Syst. Evol. Microbiol.">
        <title>The Global Catalogue of Microorganisms (GCM) 10K type strain sequencing project: providing services to taxonomists for standard genome sequencing and annotation.</title>
        <authorList>
            <consortium name="The Broad Institute Genomics Platform"/>
            <consortium name="The Broad Institute Genome Sequencing Center for Infectious Disease"/>
            <person name="Wu L."/>
            <person name="Ma J."/>
        </authorList>
    </citation>
    <scope>NUCLEOTIDE SEQUENCE [LARGE SCALE GENOMIC DNA]</scope>
    <source>
        <strain evidence="10">CECT 9128</strain>
    </source>
</reference>
<name>A0ABV8H3U4_9FLAO</name>
<dbReference type="Pfam" id="PF02687">
    <property type="entry name" value="FtsX"/>
    <property type="match status" value="2"/>
</dbReference>
<sequence>MFRNYIKIAWRNIWKNKLFSVINIISLAIGLSASFVIGLMVYYDFTFDKFHKDGDRIYRVAVEFITPEETNYFGGVNAVLADALKIEVTGLESVSAVFKYEPLKVETEKRDEVFKEPTHVIYADSSYFDVIDYQWIAGLKAKSLQQPNEVILTEARALKYFPNTAPENIIGKSLIYNDSIPAKITGIVANFKGRTDIIFEEFISYPTADQSDIKSSVTNTNWNSYNSNSQVLLKRHKGVAISSIQKQLDKLSKSHADPEELKSGEWIRFYPQPLEELHFDTRFGTFDYSEPQASKKVLINLGIVAVFLLLLGSINFINLTTAQATQRAREIGIRKTLGSSKKQLVSQFLGETFLLTLFAGILSIFLAFWLLRFFAEFTPSGLSFKLFVNPLIIGFSILLLIVVALLSGTYPAFVLSGFKPVSVLKNKLSEQSGSANFRKGLTVFQFVIAQVFIIGTLLVGKQVHFLMNKDIGIHIDDIAYLQIPWNDDSMSKKELFMNRLETIPELSTISLGGPPPASRYINSTVADFVKDGKSIEVVLEQRFGDANYFDLYGLKLLAGRKPLNDTIREFVINETMLDLLGFKNPTEAVGTQLTQGENSYPIVGVMSDFNQKPLTSEMKPVAFVGDLNRSRYSQFNTLHFKVEPKTGDLSATIVKVEAVWKSIYPESDFKIQFMDETVANFYNSQRRTELLLNWAAGLAVAISVLGLLALVIFTTERRVKEIGIRKILGASLMELQVLLCKDFIKLIAIAFVIAIPLAYWRVTVWLEDFPYRTEMSWWVFALSGIGMFVLALAIISFKTFKTARTNPVKSLRTE</sequence>
<feature type="transmembrane region" description="Helical" evidence="6">
    <location>
        <begin position="439"/>
        <end position="459"/>
    </location>
</feature>
<evidence type="ECO:0000259" key="7">
    <source>
        <dbReference type="Pfam" id="PF02687"/>
    </source>
</evidence>
<dbReference type="PANTHER" id="PTHR30572:SF18">
    <property type="entry name" value="ABC-TYPE MACROLIDE FAMILY EXPORT SYSTEM PERMEASE COMPONENT 2"/>
    <property type="match status" value="1"/>
</dbReference>
<feature type="transmembrane region" description="Helical" evidence="6">
    <location>
        <begin position="21"/>
        <end position="43"/>
    </location>
</feature>
<feature type="transmembrane region" description="Helical" evidence="6">
    <location>
        <begin position="391"/>
        <end position="418"/>
    </location>
</feature>
<feature type="domain" description="ABC3 transporter permease C-terminal" evidence="7">
    <location>
        <begin position="303"/>
        <end position="417"/>
    </location>
</feature>
<keyword evidence="10" id="KW-1185">Reference proteome</keyword>
<evidence type="ECO:0000256" key="3">
    <source>
        <dbReference type="ARBA" id="ARBA00022692"/>
    </source>
</evidence>
<dbReference type="InterPro" id="IPR003838">
    <property type="entry name" value="ABC3_permease_C"/>
</dbReference>
<accession>A0ABV8H3U4</accession>
<evidence type="ECO:0000313" key="10">
    <source>
        <dbReference type="Proteomes" id="UP001595793"/>
    </source>
</evidence>
<dbReference type="PANTHER" id="PTHR30572">
    <property type="entry name" value="MEMBRANE COMPONENT OF TRANSPORTER-RELATED"/>
    <property type="match status" value="1"/>
</dbReference>
<feature type="transmembrane region" description="Helical" evidence="6">
    <location>
        <begin position="691"/>
        <end position="714"/>
    </location>
</feature>
<evidence type="ECO:0000256" key="1">
    <source>
        <dbReference type="ARBA" id="ARBA00004651"/>
    </source>
</evidence>
<keyword evidence="5 6" id="KW-0472">Membrane</keyword>
<evidence type="ECO:0000313" key="9">
    <source>
        <dbReference type="EMBL" id="MFC4026513.1"/>
    </source>
</evidence>
<evidence type="ECO:0000259" key="8">
    <source>
        <dbReference type="Pfam" id="PF12704"/>
    </source>
</evidence>
<comment type="caution">
    <text evidence="9">The sequence shown here is derived from an EMBL/GenBank/DDBJ whole genome shotgun (WGS) entry which is preliminary data.</text>
</comment>